<organism evidence="2 3">
    <name type="scientific">Nonomuraea marmarensis</name>
    <dbReference type="NCBI Taxonomy" id="3351344"/>
    <lineage>
        <taxon>Bacteria</taxon>
        <taxon>Bacillati</taxon>
        <taxon>Actinomycetota</taxon>
        <taxon>Actinomycetes</taxon>
        <taxon>Streptosporangiales</taxon>
        <taxon>Streptosporangiaceae</taxon>
        <taxon>Nonomuraea</taxon>
    </lineage>
</organism>
<comment type="caution">
    <text evidence="2">The sequence shown here is derived from an EMBL/GenBank/DDBJ whole genome shotgun (WGS) entry which is preliminary data.</text>
</comment>
<name>A0ABW7AIX5_9ACTN</name>
<feature type="signal peptide" evidence="1">
    <location>
        <begin position="1"/>
        <end position="29"/>
    </location>
</feature>
<keyword evidence="1" id="KW-0732">Signal</keyword>
<dbReference type="Proteomes" id="UP001603978">
    <property type="component" value="Unassembled WGS sequence"/>
</dbReference>
<gene>
    <name evidence="2" type="ORF">ACFLIM_23870</name>
</gene>
<proteinExistence type="predicted"/>
<feature type="chain" id="PRO_5045065623" evidence="1">
    <location>
        <begin position="30"/>
        <end position="262"/>
    </location>
</feature>
<sequence>MRLQRTSLVLGGIAFTAMLLSGQASVAQAAPPAGNGCLADGQIGSYLSKEGSAKATFSRAFLDGLNRAGITFEALDPIVLVDGGTAAWMPIGERYDNIETPSGRVCYPGGFRLTSRTTGTVYEIETFWVLFAAMGDSRFFATPKINGLPRPGGELTMVNFSVPQALTPGNFVPHNGGIGPKKVIMSMDAAWADDLNDALGTNFRAGMHWSDLDIAWKNPPSRPIPSGASLGLLGLRLVADAIQQGRPGSSLPVPNLPGPGLF</sequence>
<dbReference type="EMBL" id="JBICRM010000014">
    <property type="protein sequence ID" value="MFG1706237.1"/>
    <property type="molecule type" value="Genomic_DNA"/>
</dbReference>
<evidence type="ECO:0000313" key="3">
    <source>
        <dbReference type="Proteomes" id="UP001603978"/>
    </source>
</evidence>
<protein>
    <submittedName>
        <fullName evidence="2">Uncharacterized protein</fullName>
    </submittedName>
</protein>
<accession>A0ABW7AIX5</accession>
<reference evidence="2 3" key="1">
    <citation type="submission" date="2024-10" db="EMBL/GenBank/DDBJ databases">
        <authorList>
            <person name="Topkara A.R."/>
            <person name="Saygin H."/>
        </authorList>
    </citation>
    <scope>NUCLEOTIDE SEQUENCE [LARGE SCALE GENOMIC DNA]</scope>
    <source>
        <strain evidence="2 3">M3C6</strain>
    </source>
</reference>
<dbReference type="RefSeq" id="WP_393168911.1">
    <property type="nucleotide sequence ID" value="NZ_JBICRM010000014.1"/>
</dbReference>
<evidence type="ECO:0000256" key="1">
    <source>
        <dbReference type="SAM" id="SignalP"/>
    </source>
</evidence>
<keyword evidence="3" id="KW-1185">Reference proteome</keyword>
<evidence type="ECO:0000313" key="2">
    <source>
        <dbReference type="EMBL" id="MFG1706237.1"/>
    </source>
</evidence>